<proteinExistence type="predicted"/>
<dbReference type="Pfam" id="PF04134">
    <property type="entry name" value="DCC1-like"/>
    <property type="match status" value="1"/>
</dbReference>
<dbReference type="Proteomes" id="UP000321595">
    <property type="component" value="Chromosome"/>
</dbReference>
<dbReference type="AlphaFoldDB" id="A0A5B8XNQ4"/>
<protein>
    <submittedName>
        <fullName evidence="1">DUF393 domain-containing protein</fullName>
    </submittedName>
</protein>
<accession>A0A5B8XNQ4</accession>
<gene>
    <name evidence="1" type="ORF">FRD01_06370</name>
</gene>
<dbReference type="GO" id="GO:0015035">
    <property type="term" value="F:protein-disulfide reductase activity"/>
    <property type="evidence" value="ECO:0007669"/>
    <property type="project" value="InterPro"/>
</dbReference>
<dbReference type="RefSeq" id="WP_146958556.1">
    <property type="nucleotide sequence ID" value="NZ_CP042467.1"/>
</dbReference>
<sequence length="144" mass="15397">MLRMLFDGDCGICTASAEWVDARDKGATILVRPYQSYSDAELAQWGLTPEMCSQLLQVVDGAGRVHSGANAINMIGLSLEGLSPLATIPLFFPPILWAEHVVYGIVAANRTKVSTMLKMKACGTGFKPAKGGVPTKITLSNLNQ</sequence>
<reference evidence="1 2" key="1">
    <citation type="submission" date="2019-08" db="EMBL/GenBank/DDBJ databases">
        <authorList>
            <person name="Liang Q."/>
        </authorList>
    </citation>
    <scope>NUCLEOTIDE SEQUENCE [LARGE SCALE GENOMIC DNA]</scope>
    <source>
        <strain evidence="1 2">V1718</strain>
    </source>
</reference>
<dbReference type="InterPro" id="IPR007263">
    <property type="entry name" value="DCC1-like"/>
</dbReference>
<evidence type="ECO:0000313" key="1">
    <source>
        <dbReference type="EMBL" id="QED26871.1"/>
    </source>
</evidence>
<name>A0A5B8XNQ4_9DELT</name>
<evidence type="ECO:0000313" key="2">
    <source>
        <dbReference type="Proteomes" id="UP000321595"/>
    </source>
</evidence>
<dbReference type="OrthoDB" id="9801773at2"/>
<dbReference type="EMBL" id="CP042467">
    <property type="protein sequence ID" value="QED26871.1"/>
    <property type="molecule type" value="Genomic_DNA"/>
</dbReference>
<dbReference type="KEGG" id="bbae:FRD01_06370"/>
<keyword evidence="2" id="KW-1185">Reference proteome</keyword>
<organism evidence="1 2">
    <name type="scientific">Microvenator marinus</name>
    <dbReference type="NCBI Taxonomy" id="2600177"/>
    <lineage>
        <taxon>Bacteria</taxon>
        <taxon>Deltaproteobacteria</taxon>
        <taxon>Bradymonadales</taxon>
        <taxon>Microvenatoraceae</taxon>
        <taxon>Microvenator</taxon>
    </lineage>
</organism>